<evidence type="ECO:0000256" key="1">
    <source>
        <dbReference type="ARBA" id="ARBA00001936"/>
    </source>
</evidence>
<evidence type="ECO:0000259" key="11">
    <source>
        <dbReference type="PROSITE" id="PS50975"/>
    </source>
</evidence>
<reference evidence="12 13" key="1">
    <citation type="submission" date="2019-02" db="EMBL/GenBank/DDBJ databases">
        <title>Deep-cultivation of Planctomycetes and their phenomic and genomic characterization uncovers novel biology.</title>
        <authorList>
            <person name="Wiegand S."/>
            <person name="Jogler M."/>
            <person name="Boedeker C."/>
            <person name="Pinto D."/>
            <person name="Vollmers J."/>
            <person name="Rivas-Marin E."/>
            <person name="Kohn T."/>
            <person name="Peeters S.H."/>
            <person name="Heuer A."/>
            <person name="Rast P."/>
            <person name="Oberbeckmann S."/>
            <person name="Bunk B."/>
            <person name="Jeske O."/>
            <person name="Meyerdierks A."/>
            <person name="Storesund J.E."/>
            <person name="Kallscheuer N."/>
            <person name="Luecker S."/>
            <person name="Lage O.M."/>
            <person name="Pohl T."/>
            <person name="Merkel B.J."/>
            <person name="Hornburger P."/>
            <person name="Mueller R.-W."/>
            <person name="Bruemmer F."/>
            <person name="Labrenz M."/>
            <person name="Spormann A.M."/>
            <person name="Op den Camp H."/>
            <person name="Overmann J."/>
            <person name="Amann R."/>
            <person name="Jetten M.S.M."/>
            <person name="Mascher T."/>
            <person name="Medema M.H."/>
            <person name="Devos D.P."/>
            <person name="Kaster A.-K."/>
            <person name="Ovreas L."/>
            <person name="Rohde M."/>
            <person name="Galperin M.Y."/>
            <person name="Jogler C."/>
        </authorList>
    </citation>
    <scope>NUCLEOTIDE SEQUENCE [LARGE SCALE GENOMIC DNA]</scope>
    <source>
        <strain evidence="12 13">V22</strain>
    </source>
</reference>
<dbReference type="NCBIfam" id="NF007764">
    <property type="entry name" value="PRK10446.1"/>
    <property type="match status" value="1"/>
</dbReference>
<evidence type="ECO:0000256" key="4">
    <source>
        <dbReference type="ARBA" id="ARBA00022723"/>
    </source>
</evidence>
<dbReference type="Proteomes" id="UP000319976">
    <property type="component" value="Chromosome"/>
</dbReference>
<dbReference type="GO" id="GO:0005737">
    <property type="term" value="C:cytoplasm"/>
    <property type="evidence" value="ECO:0007669"/>
    <property type="project" value="TreeGrafter"/>
</dbReference>
<name>A0A517T9K3_9PLAN</name>
<dbReference type="InterPro" id="IPR013651">
    <property type="entry name" value="ATP-grasp_RimK-type"/>
</dbReference>
<feature type="domain" description="ATP-grasp" evidence="11">
    <location>
        <begin position="104"/>
        <end position="287"/>
    </location>
</feature>
<protein>
    <submittedName>
        <fullName evidence="12">Ribosomal protein S6 modification protein</fullName>
    </submittedName>
</protein>
<evidence type="ECO:0000313" key="13">
    <source>
        <dbReference type="Proteomes" id="UP000319976"/>
    </source>
</evidence>
<dbReference type="NCBIfam" id="TIGR00768">
    <property type="entry name" value="rimK_fam"/>
    <property type="match status" value="1"/>
</dbReference>
<dbReference type="AlphaFoldDB" id="A0A517T9K3"/>
<dbReference type="Gene3D" id="3.30.1490.20">
    <property type="entry name" value="ATP-grasp fold, A domain"/>
    <property type="match status" value="1"/>
</dbReference>
<dbReference type="SUPFAM" id="SSF56059">
    <property type="entry name" value="Glutathione synthetase ATP-binding domain-like"/>
    <property type="match status" value="1"/>
</dbReference>
<keyword evidence="4" id="KW-0479">Metal-binding</keyword>
<keyword evidence="8" id="KW-0648">Protein biosynthesis</keyword>
<organism evidence="12 13">
    <name type="scientific">Calycomorphotria hydatis</name>
    <dbReference type="NCBI Taxonomy" id="2528027"/>
    <lineage>
        <taxon>Bacteria</taxon>
        <taxon>Pseudomonadati</taxon>
        <taxon>Planctomycetota</taxon>
        <taxon>Planctomycetia</taxon>
        <taxon>Planctomycetales</taxon>
        <taxon>Planctomycetaceae</taxon>
        <taxon>Calycomorphotria</taxon>
    </lineage>
</organism>
<proteinExistence type="predicted"/>
<dbReference type="GO" id="GO:0005524">
    <property type="term" value="F:ATP binding"/>
    <property type="evidence" value="ECO:0007669"/>
    <property type="project" value="UniProtKB-UniRule"/>
</dbReference>
<dbReference type="RefSeq" id="WP_145262727.1">
    <property type="nucleotide sequence ID" value="NZ_CP036316.1"/>
</dbReference>
<evidence type="ECO:0000256" key="6">
    <source>
        <dbReference type="ARBA" id="ARBA00022840"/>
    </source>
</evidence>
<evidence type="ECO:0000256" key="8">
    <source>
        <dbReference type="ARBA" id="ARBA00022917"/>
    </source>
</evidence>
<dbReference type="PROSITE" id="PS50975">
    <property type="entry name" value="ATP_GRASP"/>
    <property type="match status" value="1"/>
</dbReference>
<dbReference type="GO" id="GO:0046872">
    <property type="term" value="F:metal ion binding"/>
    <property type="evidence" value="ECO:0007669"/>
    <property type="project" value="UniProtKB-KW"/>
</dbReference>
<accession>A0A517T9K3</accession>
<dbReference type="Gene3D" id="3.40.50.20">
    <property type="match status" value="1"/>
</dbReference>
<evidence type="ECO:0000256" key="10">
    <source>
        <dbReference type="PROSITE-ProRule" id="PRU00409"/>
    </source>
</evidence>
<keyword evidence="3" id="KW-0436">Ligase</keyword>
<dbReference type="Gene3D" id="3.30.470.20">
    <property type="entry name" value="ATP-grasp fold, B domain"/>
    <property type="match status" value="1"/>
</dbReference>
<dbReference type="GO" id="GO:0018169">
    <property type="term" value="F:ribosomal S6-glutamic acid ligase activity"/>
    <property type="evidence" value="ECO:0007669"/>
    <property type="project" value="TreeGrafter"/>
</dbReference>
<evidence type="ECO:0000256" key="2">
    <source>
        <dbReference type="ARBA" id="ARBA00001946"/>
    </source>
</evidence>
<dbReference type="EMBL" id="CP036316">
    <property type="protein sequence ID" value="QDT65053.1"/>
    <property type="molecule type" value="Genomic_DNA"/>
</dbReference>
<dbReference type="KEGG" id="chya:V22_22990"/>
<evidence type="ECO:0000256" key="9">
    <source>
        <dbReference type="ARBA" id="ARBA00023211"/>
    </source>
</evidence>
<dbReference type="Pfam" id="PF08443">
    <property type="entry name" value="RimK"/>
    <property type="match status" value="1"/>
</dbReference>
<keyword evidence="9" id="KW-0464">Manganese</keyword>
<dbReference type="InterPro" id="IPR011761">
    <property type="entry name" value="ATP-grasp"/>
</dbReference>
<dbReference type="InterPro" id="IPR013815">
    <property type="entry name" value="ATP_grasp_subdomain_1"/>
</dbReference>
<dbReference type="PANTHER" id="PTHR21621:SF7">
    <property type="entry name" value="RIBOSOMAL PROTEIN BS6--L-GLUTAMATE LIGASE"/>
    <property type="match status" value="1"/>
</dbReference>
<dbReference type="InterPro" id="IPR004666">
    <property type="entry name" value="Rp_bS6_RimK/Lys_biosynth_LsyX"/>
</dbReference>
<sequence>MKIAVLSRDPRLYTTSRLVQAAKLRGHEIDVLDYMRCSIEINAEHPDVVYSGEPVEHYDAIIPRISAAHTYHGTTIVRQFEMMGWACCNSSQAIIRTRDKLECLQVLGQADVPIPKTGFAHAAADLDDLIDHVGGPPVIIKLLKSTHGVGVLLGETRRQAEAIVEAFRGFDQQILLQEFIPEAEGTDLRCLVVGDKVVAAIRRQAAKGEFRANIHRGATATVADLTNSERELAIDAAKTVGLQVAGVDILNSARGPLVLEINSSPGFEAAEKATGVEIAEEIIRELEKQISGNKERIKSTPPVGSSLN</sequence>
<gene>
    <name evidence="12" type="primary">rimK_2</name>
    <name evidence="12" type="ORF">V22_22990</name>
</gene>
<keyword evidence="5 10" id="KW-0547">Nucleotide-binding</keyword>
<evidence type="ECO:0000256" key="7">
    <source>
        <dbReference type="ARBA" id="ARBA00022842"/>
    </source>
</evidence>
<dbReference type="Pfam" id="PF18030">
    <property type="entry name" value="Rimk_N"/>
    <property type="match status" value="1"/>
</dbReference>
<keyword evidence="6 10" id="KW-0067">ATP-binding</keyword>
<keyword evidence="7" id="KW-0460">Magnesium</keyword>
<evidence type="ECO:0000256" key="5">
    <source>
        <dbReference type="ARBA" id="ARBA00022741"/>
    </source>
</evidence>
<dbReference type="OrthoDB" id="9786585at2"/>
<evidence type="ECO:0000313" key="12">
    <source>
        <dbReference type="EMBL" id="QDT65053.1"/>
    </source>
</evidence>
<evidence type="ECO:0000256" key="3">
    <source>
        <dbReference type="ARBA" id="ARBA00022598"/>
    </source>
</evidence>
<comment type="cofactor">
    <cofactor evidence="2">
        <name>Mg(2+)</name>
        <dbReference type="ChEBI" id="CHEBI:18420"/>
    </cofactor>
</comment>
<comment type="cofactor">
    <cofactor evidence="1">
        <name>Mn(2+)</name>
        <dbReference type="ChEBI" id="CHEBI:29035"/>
    </cofactor>
</comment>
<dbReference type="GO" id="GO:0009432">
    <property type="term" value="P:SOS response"/>
    <property type="evidence" value="ECO:0007669"/>
    <property type="project" value="TreeGrafter"/>
</dbReference>
<dbReference type="GO" id="GO:0006412">
    <property type="term" value="P:translation"/>
    <property type="evidence" value="ECO:0007669"/>
    <property type="project" value="UniProtKB-KW"/>
</dbReference>
<dbReference type="InterPro" id="IPR041107">
    <property type="entry name" value="Rimk_N"/>
</dbReference>
<dbReference type="PANTHER" id="PTHR21621">
    <property type="entry name" value="RIBOSOMAL PROTEIN S6 MODIFICATION PROTEIN"/>
    <property type="match status" value="1"/>
</dbReference>
<keyword evidence="13" id="KW-1185">Reference proteome</keyword>